<keyword evidence="13" id="KW-1185">Reference proteome</keyword>
<feature type="transmembrane region" description="Helical" evidence="10">
    <location>
        <begin position="128"/>
        <end position="148"/>
    </location>
</feature>
<evidence type="ECO:0000256" key="9">
    <source>
        <dbReference type="SAM" id="MobiDB-lite"/>
    </source>
</evidence>
<evidence type="ECO:0000313" key="12">
    <source>
        <dbReference type="EMBL" id="KAK6181858.1"/>
    </source>
</evidence>
<feature type="transmembrane region" description="Helical" evidence="10">
    <location>
        <begin position="38"/>
        <end position="66"/>
    </location>
</feature>
<dbReference type="CDD" id="cd00637">
    <property type="entry name" value="7tm_classA_rhodopsin-like"/>
    <property type="match status" value="1"/>
</dbReference>
<dbReference type="EMBL" id="JAZGQO010000007">
    <property type="protein sequence ID" value="KAK6181858.1"/>
    <property type="molecule type" value="Genomic_DNA"/>
</dbReference>
<keyword evidence="3 10" id="KW-0812">Transmembrane</keyword>
<dbReference type="SUPFAM" id="SSF81321">
    <property type="entry name" value="Family A G protein-coupled receptor-like"/>
    <property type="match status" value="1"/>
</dbReference>
<evidence type="ECO:0000256" key="6">
    <source>
        <dbReference type="ARBA" id="ARBA00023136"/>
    </source>
</evidence>
<sequence length="362" mass="41217">MDLLINVMLTLQNISDDNFTHDEFNNTNLSSNTTPSHLALRFGAIVMLVALLWGLFANALTTYSILTNRDLKNITNMFIVSLCINDIMNLVISNFMVLISYFTMKWSTGLILCEIVTHFTVLLMGSSLWHTGLIAIHRLIVVCFNGFYKKISKRAYTIFVLTTARIVPLLFLIQPHLGNMAHYEPKLLRCIIRKGFGLYTMFVSVVLMIMPSVMLIICYVAIFIKVHRSSSAFRGKRKREWLRREIQITKMFGLVFLVIVIGYLPYGIVRSIDKQLLLSADFYVAISVLYAVANSCNPIIYGSMDRNIRRACFQVLNLDNKCMKYERKLRKSSSGNINGQKSEIPSDEINEALPLNANAPNK</sequence>
<evidence type="ECO:0000256" key="8">
    <source>
        <dbReference type="ARBA" id="ARBA00023224"/>
    </source>
</evidence>
<evidence type="ECO:0000259" key="11">
    <source>
        <dbReference type="PROSITE" id="PS50262"/>
    </source>
</evidence>
<keyword evidence="2" id="KW-1003">Cell membrane</keyword>
<dbReference type="PRINTS" id="PR00237">
    <property type="entry name" value="GPCRRHODOPSN"/>
</dbReference>
<feature type="transmembrane region" description="Helical" evidence="10">
    <location>
        <begin position="280"/>
        <end position="300"/>
    </location>
</feature>
<dbReference type="PROSITE" id="PS50262">
    <property type="entry name" value="G_PROTEIN_RECEP_F1_2"/>
    <property type="match status" value="1"/>
</dbReference>
<proteinExistence type="predicted"/>
<keyword evidence="7" id="KW-0675">Receptor</keyword>
<keyword evidence="5" id="KW-0297">G-protein coupled receptor</keyword>
<dbReference type="InterPro" id="IPR017452">
    <property type="entry name" value="GPCR_Rhodpsn_7TM"/>
</dbReference>
<organism evidence="12 13">
    <name type="scientific">Patella caerulea</name>
    <name type="common">Rayed Mediterranean limpet</name>
    <dbReference type="NCBI Taxonomy" id="87958"/>
    <lineage>
        <taxon>Eukaryota</taxon>
        <taxon>Metazoa</taxon>
        <taxon>Spiralia</taxon>
        <taxon>Lophotrochozoa</taxon>
        <taxon>Mollusca</taxon>
        <taxon>Gastropoda</taxon>
        <taxon>Patellogastropoda</taxon>
        <taxon>Patelloidea</taxon>
        <taxon>Patellidae</taxon>
        <taxon>Patella</taxon>
    </lineage>
</organism>
<feature type="transmembrane region" description="Helical" evidence="10">
    <location>
        <begin position="78"/>
        <end position="102"/>
    </location>
</feature>
<accession>A0AAN8PS14</accession>
<dbReference type="InterPro" id="IPR000276">
    <property type="entry name" value="GPCR_Rhodpsn"/>
</dbReference>
<gene>
    <name evidence="12" type="ORF">SNE40_009636</name>
</gene>
<dbReference type="Gene3D" id="1.20.1070.10">
    <property type="entry name" value="Rhodopsin 7-helix transmembrane proteins"/>
    <property type="match status" value="1"/>
</dbReference>
<protein>
    <recommendedName>
        <fullName evidence="11">G-protein coupled receptors family 1 profile domain-containing protein</fullName>
    </recommendedName>
</protein>
<evidence type="ECO:0000256" key="5">
    <source>
        <dbReference type="ARBA" id="ARBA00023040"/>
    </source>
</evidence>
<dbReference type="GO" id="GO:0005886">
    <property type="term" value="C:plasma membrane"/>
    <property type="evidence" value="ECO:0007669"/>
    <property type="project" value="UniProtKB-SubCell"/>
</dbReference>
<keyword evidence="4 10" id="KW-1133">Transmembrane helix</keyword>
<feature type="region of interest" description="Disordered" evidence="9">
    <location>
        <begin position="333"/>
        <end position="362"/>
    </location>
</feature>
<dbReference type="GO" id="GO:0004930">
    <property type="term" value="F:G protein-coupled receptor activity"/>
    <property type="evidence" value="ECO:0007669"/>
    <property type="project" value="UniProtKB-KW"/>
</dbReference>
<evidence type="ECO:0000313" key="13">
    <source>
        <dbReference type="Proteomes" id="UP001347796"/>
    </source>
</evidence>
<dbReference type="AlphaFoldDB" id="A0AAN8PS14"/>
<feature type="transmembrane region" description="Helical" evidence="10">
    <location>
        <begin position="197"/>
        <end position="227"/>
    </location>
</feature>
<dbReference type="PANTHER" id="PTHR24228">
    <property type="entry name" value="B2 BRADYKININ RECEPTOR/ANGIOTENSIN II RECEPTOR"/>
    <property type="match status" value="1"/>
</dbReference>
<comment type="caution">
    <text evidence="12">The sequence shown here is derived from an EMBL/GenBank/DDBJ whole genome shotgun (WGS) entry which is preliminary data.</text>
</comment>
<feature type="compositionally biased region" description="Polar residues" evidence="9">
    <location>
        <begin position="333"/>
        <end position="343"/>
    </location>
</feature>
<evidence type="ECO:0000256" key="4">
    <source>
        <dbReference type="ARBA" id="ARBA00022989"/>
    </source>
</evidence>
<evidence type="ECO:0000256" key="1">
    <source>
        <dbReference type="ARBA" id="ARBA00004651"/>
    </source>
</evidence>
<evidence type="ECO:0000256" key="2">
    <source>
        <dbReference type="ARBA" id="ARBA00022475"/>
    </source>
</evidence>
<evidence type="ECO:0000256" key="10">
    <source>
        <dbReference type="SAM" id="Phobius"/>
    </source>
</evidence>
<reference evidence="12 13" key="1">
    <citation type="submission" date="2024-01" db="EMBL/GenBank/DDBJ databases">
        <title>The genome of the rayed Mediterranean limpet Patella caerulea (Linnaeus, 1758).</title>
        <authorList>
            <person name="Anh-Thu Weber A."/>
            <person name="Halstead-Nussloch G."/>
        </authorList>
    </citation>
    <scope>NUCLEOTIDE SEQUENCE [LARGE SCALE GENOMIC DNA]</scope>
    <source>
        <strain evidence="12">AATW-2023a</strain>
        <tissue evidence="12">Whole specimen</tissue>
    </source>
</reference>
<feature type="compositionally biased region" description="Low complexity" evidence="9">
    <location>
        <begin position="352"/>
        <end position="362"/>
    </location>
</feature>
<comment type="subcellular location">
    <subcellularLocation>
        <location evidence="1">Cell membrane</location>
        <topology evidence="1">Multi-pass membrane protein</topology>
    </subcellularLocation>
</comment>
<keyword evidence="6 10" id="KW-0472">Membrane</keyword>
<evidence type="ECO:0000256" key="7">
    <source>
        <dbReference type="ARBA" id="ARBA00023170"/>
    </source>
</evidence>
<name>A0AAN8PS14_PATCE</name>
<dbReference type="PANTHER" id="PTHR24228:SF74">
    <property type="entry name" value="G-PROTEIN COUPLED RECEPTORS FAMILY 1 PROFILE DOMAIN-CONTAINING PROTEIN"/>
    <property type="match status" value="1"/>
</dbReference>
<feature type="transmembrane region" description="Helical" evidence="10">
    <location>
        <begin position="248"/>
        <end position="268"/>
    </location>
</feature>
<dbReference type="Proteomes" id="UP001347796">
    <property type="component" value="Unassembled WGS sequence"/>
</dbReference>
<keyword evidence="8" id="KW-0807">Transducer</keyword>
<dbReference type="Pfam" id="PF00001">
    <property type="entry name" value="7tm_1"/>
    <property type="match status" value="1"/>
</dbReference>
<evidence type="ECO:0000256" key="3">
    <source>
        <dbReference type="ARBA" id="ARBA00022692"/>
    </source>
</evidence>
<feature type="transmembrane region" description="Helical" evidence="10">
    <location>
        <begin position="155"/>
        <end position="177"/>
    </location>
</feature>
<feature type="domain" description="G-protein coupled receptors family 1 profile" evidence="11">
    <location>
        <begin position="57"/>
        <end position="301"/>
    </location>
</feature>